<proteinExistence type="predicted"/>
<dbReference type="RefSeq" id="WP_103990441.1">
    <property type="nucleotide sequence ID" value="NZ_CP031311.1"/>
</dbReference>
<dbReference type="OrthoDB" id="132546at2157"/>
<dbReference type="KEGG" id="hlm:DV707_04330"/>
<keyword evidence="2" id="KW-0808">Transferase</keyword>
<dbReference type="GO" id="GO:0016757">
    <property type="term" value="F:glycosyltransferase activity"/>
    <property type="evidence" value="ECO:0007669"/>
    <property type="project" value="InterPro"/>
</dbReference>
<dbReference type="EMBL" id="CP031311">
    <property type="protein sequence ID" value="QCC46958.1"/>
    <property type="molecule type" value="Genomic_DNA"/>
</dbReference>
<evidence type="ECO:0000313" key="2">
    <source>
        <dbReference type="EMBL" id="QCC46958.1"/>
    </source>
</evidence>
<evidence type="ECO:0000313" key="3">
    <source>
        <dbReference type="Proteomes" id="UP000296733"/>
    </source>
</evidence>
<dbReference type="Gene3D" id="3.40.50.2000">
    <property type="entry name" value="Glycogen Phosphorylase B"/>
    <property type="match status" value="1"/>
</dbReference>
<dbReference type="PANTHER" id="PTHR45947:SF3">
    <property type="entry name" value="SULFOQUINOVOSYL TRANSFERASE SQD2"/>
    <property type="match status" value="1"/>
</dbReference>
<name>A0A4D6H1G3_9EURY</name>
<protein>
    <submittedName>
        <fullName evidence="2">Glycosyltransferase</fullName>
    </submittedName>
</protein>
<evidence type="ECO:0000259" key="1">
    <source>
        <dbReference type="Pfam" id="PF00534"/>
    </source>
</evidence>
<dbReference type="Proteomes" id="UP000296733">
    <property type="component" value="Chromosome"/>
</dbReference>
<feature type="domain" description="Glycosyl transferase family 1" evidence="1">
    <location>
        <begin position="207"/>
        <end position="343"/>
    </location>
</feature>
<accession>A0A4D6H1G3</accession>
<dbReference type="InterPro" id="IPR001296">
    <property type="entry name" value="Glyco_trans_1"/>
</dbReference>
<sequence>MTDRDVSDAKNANSLSDIEVAIAHWHIDSWGGSEYLVTKLAEALGKTTVYTVGDPEPDETNPYGDIHFYDVTADISGIGTSFKRHFGRSAEYSLWEDVDWRIYGSPDVLITSGSTPRAVITPDTTLHVNYCHSPPRWFYDLYHDRKSSLLGQLARPAVRYLRMRDSALDDRVDHYLANSPIISRRLWKYYKRDAEVVYPPVKLNQYENHGDEGFYFHLGRLDVEKGIKAVVDSFEGINKRIVFAGGEGDAGVVDRIQAAENMDYVGFVSEAEKYDLLGRCRAVVFNGRNEDFGIVPIEANASGKPCLARDEGFPGLFIEDGINGYSHNGSPPSIRSAINQLEREGLSGDPESLIGQFSMASFEDQLRATVAEMLGSFQTQFKCQ</sequence>
<dbReference type="GeneID" id="39857288"/>
<organism evidence="2 3">
    <name type="scientific">Halobellus limi</name>
    <dbReference type="NCBI Taxonomy" id="699433"/>
    <lineage>
        <taxon>Archaea</taxon>
        <taxon>Methanobacteriati</taxon>
        <taxon>Methanobacteriota</taxon>
        <taxon>Stenosarchaea group</taxon>
        <taxon>Halobacteria</taxon>
        <taxon>Halobacteriales</taxon>
        <taxon>Haloferacaceae</taxon>
        <taxon>Halobellus</taxon>
    </lineage>
</organism>
<dbReference type="AlphaFoldDB" id="A0A4D6H1G3"/>
<dbReference type="InterPro" id="IPR050194">
    <property type="entry name" value="Glycosyltransferase_grp1"/>
</dbReference>
<gene>
    <name evidence="2" type="ORF">DV707_04330</name>
</gene>
<dbReference type="PANTHER" id="PTHR45947">
    <property type="entry name" value="SULFOQUINOVOSYL TRANSFERASE SQD2"/>
    <property type="match status" value="1"/>
</dbReference>
<dbReference type="Pfam" id="PF00534">
    <property type="entry name" value="Glycos_transf_1"/>
    <property type="match status" value="1"/>
</dbReference>
<dbReference type="SUPFAM" id="SSF53756">
    <property type="entry name" value="UDP-Glycosyltransferase/glycogen phosphorylase"/>
    <property type="match status" value="1"/>
</dbReference>
<reference evidence="2 3" key="1">
    <citation type="journal article" date="2019" name="Nat. Commun.">
        <title>A new type of DNA phosphorothioation-based antiviral system in archaea.</title>
        <authorList>
            <person name="Xiong L."/>
            <person name="Liu S."/>
            <person name="Chen S."/>
            <person name="Xiao Y."/>
            <person name="Zhu B."/>
            <person name="Gao Y."/>
            <person name="Zhang Y."/>
            <person name="Chen B."/>
            <person name="Luo J."/>
            <person name="Deng Z."/>
            <person name="Chen X."/>
            <person name="Wang L."/>
            <person name="Chen S."/>
        </authorList>
    </citation>
    <scope>NUCLEOTIDE SEQUENCE [LARGE SCALE GENOMIC DNA]</scope>
    <source>
        <strain evidence="2 3">CGMCC 1.10331</strain>
    </source>
</reference>